<comment type="caution">
    <text evidence="1">The sequence shown here is derived from an EMBL/GenBank/DDBJ whole genome shotgun (WGS) entry which is preliminary data.</text>
</comment>
<evidence type="ECO:0000313" key="1">
    <source>
        <dbReference type="EMBL" id="NME27612.1"/>
    </source>
</evidence>
<protein>
    <submittedName>
        <fullName evidence="1">Uncharacterized protein</fullName>
    </submittedName>
</protein>
<accession>A0A848BPF9</accession>
<reference evidence="1 2" key="1">
    <citation type="submission" date="2020-04" db="EMBL/GenBank/DDBJ databases">
        <authorList>
            <person name="Hitch T.C.A."/>
            <person name="Wylensek D."/>
            <person name="Clavel T."/>
        </authorList>
    </citation>
    <scope>NUCLEOTIDE SEQUENCE [LARGE SCALE GENOMIC DNA]</scope>
    <source>
        <strain evidence="1 2">Oil-RF-744-FAT-WT-6-1</strain>
    </source>
</reference>
<gene>
    <name evidence="1" type="ORF">HF872_03075</name>
</gene>
<name>A0A848BPF9_9FIRM</name>
<evidence type="ECO:0000313" key="2">
    <source>
        <dbReference type="Proteomes" id="UP000591071"/>
    </source>
</evidence>
<dbReference type="EMBL" id="JABAFG010000004">
    <property type="protein sequence ID" value="NME27612.1"/>
    <property type="molecule type" value="Genomic_DNA"/>
</dbReference>
<proteinExistence type="predicted"/>
<dbReference type="Proteomes" id="UP000591071">
    <property type="component" value="Unassembled WGS sequence"/>
</dbReference>
<organism evidence="1 2">
    <name type="scientific">Megasphaera hexanoica</name>
    <dbReference type="NCBI Taxonomy" id="1675036"/>
    <lineage>
        <taxon>Bacteria</taxon>
        <taxon>Bacillati</taxon>
        <taxon>Bacillota</taxon>
        <taxon>Negativicutes</taxon>
        <taxon>Veillonellales</taxon>
        <taxon>Veillonellaceae</taxon>
        <taxon>Megasphaera</taxon>
    </lineage>
</organism>
<sequence>MSTYYIASCVFTWHYPELSQMIQQYMTAHGIQVVRCCVPKYKLPHFTGLMPDSYKEQWQALSDSGDFQPGDTVYSLCHNCSAILEESKPGVIVTSLWEYIAADGSFPLPELTGRTMILQDCWRAFDRMGEQDAVRTLLQRMGVSITELPDNREQTNFCGVSVLRPAPPRNLKLAPQRFSRNANAQDKFRPYTPDEQKQAMSDYCQRFQGNEVVSYCHYCMEGLLLGGARAVHLAELLFQHREAFRM</sequence>
<dbReference type="AlphaFoldDB" id="A0A848BPF9"/>